<evidence type="ECO:0000259" key="3">
    <source>
        <dbReference type="SMART" id="SM00903"/>
    </source>
</evidence>
<dbReference type="GO" id="GO:0010181">
    <property type="term" value="F:FMN binding"/>
    <property type="evidence" value="ECO:0007669"/>
    <property type="project" value="InterPro"/>
</dbReference>
<dbReference type="GO" id="GO:0042602">
    <property type="term" value="F:riboflavin reductase (NADPH) activity"/>
    <property type="evidence" value="ECO:0007669"/>
    <property type="project" value="TreeGrafter"/>
</dbReference>
<dbReference type="OrthoDB" id="9792858at2"/>
<proteinExistence type="inferred from homology"/>
<feature type="domain" description="Flavin reductase like" evidence="3">
    <location>
        <begin position="15"/>
        <end position="157"/>
    </location>
</feature>
<comment type="similarity">
    <text evidence="1">Belongs to the non-flavoprotein flavin reductase family.</text>
</comment>
<name>A0A0Q1E329_9CORY</name>
<dbReference type="PANTHER" id="PTHR30466">
    <property type="entry name" value="FLAVIN REDUCTASE"/>
    <property type="match status" value="1"/>
</dbReference>
<sequence length="164" mass="17295">MTSPALHATHLRTILAHVPTSITAVAALVEGVPAGMICGSFVGLSLEPPLVGLSIQKTSSTWPLLRRAGSLGISVLTEDHREVVRQIAGPASQRFANLGWQESEGAVLLDAACAHLRTRLHAEVDTGDHVLSVLEVLDATEFLAAAPLVFHGSQITTVAPAWKE</sequence>
<accession>A0A0Q1E329</accession>
<evidence type="ECO:0000256" key="1">
    <source>
        <dbReference type="ARBA" id="ARBA00008898"/>
    </source>
</evidence>
<comment type="caution">
    <text evidence="4">The sequence shown here is derived from an EMBL/GenBank/DDBJ whole genome shotgun (WGS) entry which is preliminary data.</text>
</comment>
<dbReference type="PATRIC" id="fig|1544413.3.peg.94"/>
<dbReference type="InterPro" id="IPR002563">
    <property type="entry name" value="Flavin_Rdtase-like_dom"/>
</dbReference>
<dbReference type="EMBL" id="LKEV01000001">
    <property type="protein sequence ID" value="KQB87046.1"/>
    <property type="molecule type" value="Genomic_DNA"/>
</dbReference>
<keyword evidence="4" id="KW-0503">Monooxygenase</keyword>
<dbReference type="InterPro" id="IPR012349">
    <property type="entry name" value="Split_barrel_FMN-bd"/>
</dbReference>
<evidence type="ECO:0000313" key="5">
    <source>
        <dbReference type="Proteomes" id="UP000050488"/>
    </source>
</evidence>
<organism evidence="4 5">
    <name type="scientific">Corynebacterium lowii</name>
    <dbReference type="NCBI Taxonomy" id="1544413"/>
    <lineage>
        <taxon>Bacteria</taxon>
        <taxon>Bacillati</taxon>
        <taxon>Actinomycetota</taxon>
        <taxon>Actinomycetes</taxon>
        <taxon>Mycobacteriales</taxon>
        <taxon>Corynebacteriaceae</taxon>
        <taxon>Corynebacterium</taxon>
    </lineage>
</organism>
<dbReference type="SMART" id="SM00903">
    <property type="entry name" value="Flavin_Reduct"/>
    <property type="match status" value="1"/>
</dbReference>
<dbReference type="Pfam" id="PF01613">
    <property type="entry name" value="Flavin_Reduct"/>
    <property type="match status" value="1"/>
</dbReference>
<dbReference type="Gene3D" id="2.30.110.10">
    <property type="entry name" value="Electron Transport, Fmn-binding Protein, Chain A"/>
    <property type="match status" value="1"/>
</dbReference>
<dbReference type="EC" id="1.5.1.36" evidence="4"/>
<reference evidence="4 5" key="1">
    <citation type="submission" date="2015-10" db="EMBL/GenBank/DDBJ databases">
        <title>Corynebacteirum lowii and Corynebacterium oculi species nova, derived from human clinical disease and and emended description of Corynebacterium mastiditis.</title>
        <authorList>
            <person name="Bernard K."/>
            <person name="Pacheco A.L."/>
            <person name="Mcdougall C."/>
            <person name="Burtx T."/>
            <person name="Weibe D."/>
            <person name="Tyler S."/>
            <person name="Olson A.B."/>
            <person name="Cnockaert M."/>
            <person name="Eguchi H."/>
            <person name="Kuwahara T."/>
            <person name="Nakayama-Imaohji H."/>
            <person name="Boudewijins M."/>
            <person name="Van Hoecke F."/>
            <person name="Bernier A.-M."/>
            <person name="Vandamme P."/>
        </authorList>
    </citation>
    <scope>NUCLEOTIDE SEQUENCE [LARGE SCALE GENOMIC DNA]</scope>
    <source>
        <strain evidence="4 5">NML 130206</strain>
    </source>
</reference>
<dbReference type="Proteomes" id="UP000050488">
    <property type="component" value="Unassembled WGS sequence"/>
</dbReference>
<dbReference type="GO" id="GO:0036382">
    <property type="term" value="F:flavin reductase (NADH) activity"/>
    <property type="evidence" value="ECO:0007669"/>
    <property type="project" value="UniProtKB-EC"/>
</dbReference>
<dbReference type="AlphaFoldDB" id="A0A0Q1E329"/>
<dbReference type="RefSeq" id="WP_055174784.1">
    <property type="nucleotide sequence ID" value="NZ_JAUSQY010000001.1"/>
</dbReference>
<keyword evidence="5" id="KW-1185">Reference proteome</keyword>
<gene>
    <name evidence="4" type="primary">hsaB</name>
    <name evidence="4" type="ORF">Clow_00091</name>
</gene>
<evidence type="ECO:0000256" key="2">
    <source>
        <dbReference type="ARBA" id="ARBA00023002"/>
    </source>
</evidence>
<dbReference type="GO" id="GO:0004497">
    <property type="term" value="F:monooxygenase activity"/>
    <property type="evidence" value="ECO:0007669"/>
    <property type="project" value="UniProtKB-KW"/>
</dbReference>
<dbReference type="InterPro" id="IPR050268">
    <property type="entry name" value="NADH-dep_flavin_reductase"/>
</dbReference>
<evidence type="ECO:0000313" key="4">
    <source>
        <dbReference type="EMBL" id="KQB87046.1"/>
    </source>
</evidence>
<protein>
    <submittedName>
        <fullName evidence="4">Flavin-dependent monooxygenase, reductase subunit HsaB</fullName>
        <ecNumber evidence="4">1.5.1.36</ecNumber>
    </submittedName>
</protein>
<dbReference type="SUPFAM" id="SSF50475">
    <property type="entry name" value="FMN-binding split barrel"/>
    <property type="match status" value="1"/>
</dbReference>
<keyword evidence="2 4" id="KW-0560">Oxidoreductase</keyword>
<dbReference type="STRING" id="1544413.Clow_00091"/>
<dbReference type="PANTHER" id="PTHR30466:SF11">
    <property type="entry name" value="FLAVIN-DEPENDENT MONOOXYGENASE, REDUCTASE SUBUNIT HSAB"/>
    <property type="match status" value="1"/>
</dbReference>